<dbReference type="SFLD" id="SFLDG01150">
    <property type="entry name" value="Main.1:_Beta-like"/>
    <property type="match status" value="1"/>
</dbReference>
<protein>
    <submittedName>
        <fullName evidence="3">Glutathione S-transferase</fullName>
    </submittedName>
</protein>
<dbReference type="CDD" id="cd03188">
    <property type="entry name" value="GST_C_Beta"/>
    <property type="match status" value="1"/>
</dbReference>
<gene>
    <name evidence="3" type="ORF">DFR42_10645</name>
</gene>
<dbReference type="InterPro" id="IPR010987">
    <property type="entry name" value="Glutathione-S-Trfase_C-like"/>
</dbReference>
<proteinExistence type="predicted"/>
<dbReference type="SFLD" id="SFLDS00019">
    <property type="entry name" value="Glutathione_Transferase_(cytos"/>
    <property type="match status" value="1"/>
</dbReference>
<dbReference type="Gene3D" id="3.40.30.10">
    <property type="entry name" value="Glutaredoxin"/>
    <property type="match status" value="1"/>
</dbReference>
<keyword evidence="4" id="KW-1185">Reference proteome</keyword>
<keyword evidence="3" id="KW-0808">Transferase</keyword>
<dbReference type="Pfam" id="PF13410">
    <property type="entry name" value="GST_C_2"/>
    <property type="match status" value="1"/>
</dbReference>
<dbReference type="Pfam" id="PF13417">
    <property type="entry name" value="GST_N_3"/>
    <property type="match status" value="1"/>
</dbReference>
<name>A0A318J2K8_9BURK</name>
<dbReference type="RefSeq" id="WP_110256314.1">
    <property type="nucleotide sequence ID" value="NZ_QJKB01000006.1"/>
</dbReference>
<dbReference type="EMBL" id="QJKB01000006">
    <property type="protein sequence ID" value="PXX41866.1"/>
    <property type="molecule type" value="Genomic_DNA"/>
</dbReference>
<feature type="domain" description="GST C-terminal" evidence="2">
    <location>
        <begin position="86"/>
        <end position="214"/>
    </location>
</feature>
<dbReference type="Proteomes" id="UP000247792">
    <property type="component" value="Unassembled WGS sequence"/>
</dbReference>
<sequence>MYTLYYCPGTASMVIHLALLEIGAAHELKLVDVEKKQQKDPEYLRLNPNGVVPTLVIDGRPYLESAALLMLLSERHPEAGMIPAAGTVERDQWRQWIIFISGSLQSAFRAWFYPSELGFEEHSEATRAALQQRIAAIWDQLDLHLSKNGPYLLGETFSAVDLQLTMLMRWSRNMPRPATEWPALSKLAQLITARPSWQKMMEIEALDVWPKARN</sequence>
<feature type="domain" description="GST N-terminal" evidence="1">
    <location>
        <begin position="1"/>
        <end position="80"/>
    </location>
</feature>
<evidence type="ECO:0000313" key="3">
    <source>
        <dbReference type="EMBL" id="PXX41866.1"/>
    </source>
</evidence>
<dbReference type="AlphaFoldDB" id="A0A318J2K8"/>
<evidence type="ECO:0000313" key="4">
    <source>
        <dbReference type="Proteomes" id="UP000247792"/>
    </source>
</evidence>
<dbReference type="InterPro" id="IPR040079">
    <property type="entry name" value="Glutathione_S-Trfase"/>
</dbReference>
<dbReference type="SFLD" id="SFLDG00358">
    <property type="entry name" value="Main_(cytGST)"/>
    <property type="match status" value="1"/>
</dbReference>
<reference evidence="3 4" key="1">
    <citation type="submission" date="2018-05" db="EMBL/GenBank/DDBJ databases">
        <title>Genomic Encyclopedia of Type Strains, Phase IV (KMG-IV): sequencing the most valuable type-strain genomes for metagenomic binning, comparative biology and taxonomic classification.</title>
        <authorList>
            <person name="Goeker M."/>
        </authorList>
    </citation>
    <scope>NUCLEOTIDE SEQUENCE [LARGE SCALE GENOMIC DNA]</scope>
    <source>
        <strain evidence="3 4">DSM 19792</strain>
    </source>
</reference>
<evidence type="ECO:0000259" key="1">
    <source>
        <dbReference type="PROSITE" id="PS50404"/>
    </source>
</evidence>
<dbReference type="SUPFAM" id="SSF52833">
    <property type="entry name" value="Thioredoxin-like"/>
    <property type="match status" value="1"/>
</dbReference>
<dbReference type="InterPro" id="IPR036282">
    <property type="entry name" value="Glutathione-S-Trfase_C_sf"/>
</dbReference>
<dbReference type="InterPro" id="IPR036249">
    <property type="entry name" value="Thioredoxin-like_sf"/>
</dbReference>
<dbReference type="SUPFAM" id="SSF47616">
    <property type="entry name" value="GST C-terminal domain-like"/>
    <property type="match status" value="1"/>
</dbReference>
<evidence type="ECO:0000259" key="2">
    <source>
        <dbReference type="PROSITE" id="PS50405"/>
    </source>
</evidence>
<dbReference type="PANTHER" id="PTHR44051:SF21">
    <property type="entry name" value="GLUTATHIONE S-TRANSFERASE FAMILY PROTEIN"/>
    <property type="match status" value="1"/>
</dbReference>
<comment type="caution">
    <text evidence="3">The sequence shown here is derived from an EMBL/GenBank/DDBJ whole genome shotgun (WGS) entry which is preliminary data.</text>
</comment>
<dbReference type="GO" id="GO:0016740">
    <property type="term" value="F:transferase activity"/>
    <property type="evidence" value="ECO:0007669"/>
    <property type="project" value="UniProtKB-KW"/>
</dbReference>
<organism evidence="3 4">
    <name type="scientific">Undibacterium pigrum</name>
    <dbReference type="NCBI Taxonomy" id="401470"/>
    <lineage>
        <taxon>Bacteria</taxon>
        <taxon>Pseudomonadati</taxon>
        <taxon>Pseudomonadota</taxon>
        <taxon>Betaproteobacteria</taxon>
        <taxon>Burkholderiales</taxon>
        <taxon>Oxalobacteraceae</taxon>
        <taxon>Undibacterium</taxon>
    </lineage>
</organism>
<dbReference type="OrthoDB" id="8772754at2"/>
<accession>A0A318J2K8</accession>
<dbReference type="CDD" id="cd03057">
    <property type="entry name" value="GST_N_Beta"/>
    <property type="match status" value="1"/>
</dbReference>
<dbReference type="PANTHER" id="PTHR44051">
    <property type="entry name" value="GLUTATHIONE S-TRANSFERASE-RELATED"/>
    <property type="match status" value="1"/>
</dbReference>
<dbReference type="InterPro" id="IPR004045">
    <property type="entry name" value="Glutathione_S-Trfase_N"/>
</dbReference>
<dbReference type="PROSITE" id="PS50405">
    <property type="entry name" value="GST_CTER"/>
    <property type="match status" value="1"/>
</dbReference>
<dbReference type="Gene3D" id="1.20.1050.10">
    <property type="match status" value="1"/>
</dbReference>
<dbReference type="PROSITE" id="PS50404">
    <property type="entry name" value="GST_NTER"/>
    <property type="match status" value="1"/>
</dbReference>